<evidence type="ECO:0000256" key="1">
    <source>
        <dbReference type="ARBA" id="ARBA00023015"/>
    </source>
</evidence>
<dbReference type="PROSITE" id="PS51000">
    <property type="entry name" value="HTH_DEOR_2"/>
    <property type="match status" value="1"/>
</dbReference>
<keyword evidence="2" id="KW-0238">DNA-binding</keyword>
<proteinExistence type="predicted"/>
<protein>
    <submittedName>
        <fullName evidence="5">DeoR family transcriptional regulator</fullName>
    </submittedName>
</protein>
<dbReference type="Pfam" id="PF00455">
    <property type="entry name" value="DeoRC"/>
    <property type="match status" value="1"/>
</dbReference>
<dbReference type="Proteomes" id="UP000501452">
    <property type="component" value="Chromosome"/>
</dbReference>
<keyword evidence="1" id="KW-0805">Transcription regulation</keyword>
<dbReference type="KEGG" id="rub:GBA63_01855"/>
<dbReference type="PROSITE" id="PS00894">
    <property type="entry name" value="HTH_DEOR_1"/>
    <property type="match status" value="1"/>
</dbReference>
<dbReference type="PRINTS" id="PR00037">
    <property type="entry name" value="HTHLACR"/>
</dbReference>
<sequence>MSDKRADLPGQRQQRIAELVRESGSVTVSRLEEDLGISSATARRDLAVLERQGKVKRTHGGAVMPGFTQHEDSFQQRLGEAVEAKGRLARVAAAMLEADETVFVDSSTTAYYAARRILADAPSVTCLTNLVPVMDLFSTADPSGASMVGVGGIFRALTLSFVGPCAVRTVESYLADRAFVSVKGITAGGHLTDADPLEAEVKRAMIRQSDKPVLLVDGRKFERRGMSVIGHVSEVSLVLTADAHPSHVRALEDLGVAVKSV</sequence>
<dbReference type="GO" id="GO:0003677">
    <property type="term" value="F:DNA binding"/>
    <property type="evidence" value="ECO:0007669"/>
    <property type="project" value="UniProtKB-KW"/>
</dbReference>
<name>A0A6G8Q4Z2_9ACTN</name>
<dbReference type="SUPFAM" id="SSF100950">
    <property type="entry name" value="NagB/RpiA/CoA transferase-like"/>
    <property type="match status" value="1"/>
</dbReference>
<dbReference type="InterPro" id="IPR001034">
    <property type="entry name" value="DeoR_HTH"/>
</dbReference>
<dbReference type="PANTHER" id="PTHR30363">
    <property type="entry name" value="HTH-TYPE TRANSCRIPTIONAL REGULATOR SRLR-RELATED"/>
    <property type="match status" value="1"/>
</dbReference>
<dbReference type="PANTHER" id="PTHR30363:SF44">
    <property type="entry name" value="AGA OPERON TRANSCRIPTIONAL REPRESSOR-RELATED"/>
    <property type="match status" value="1"/>
</dbReference>
<dbReference type="InterPro" id="IPR036390">
    <property type="entry name" value="WH_DNA-bd_sf"/>
</dbReference>
<dbReference type="AlphaFoldDB" id="A0A6G8Q4Z2"/>
<evidence type="ECO:0000313" key="6">
    <source>
        <dbReference type="Proteomes" id="UP000501452"/>
    </source>
</evidence>
<evidence type="ECO:0000259" key="4">
    <source>
        <dbReference type="PROSITE" id="PS51000"/>
    </source>
</evidence>
<accession>A0A6G8Q4Z2</accession>
<dbReference type="InterPro" id="IPR014036">
    <property type="entry name" value="DeoR-like_C"/>
</dbReference>
<keyword evidence="6" id="KW-1185">Reference proteome</keyword>
<dbReference type="GO" id="GO:0003700">
    <property type="term" value="F:DNA-binding transcription factor activity"/>
    <property type="evidence" value="ECO:0007669"/>
    <property type="project" value="InterPro"/>
</dbReference>
<dbReference type="EMBL" id="CP045119">
    <property type="protein sequence ID" value="QIN81508.1"/>
    <property type="molecule type" value="Genomic_DNA"/>
</dbReference>
<evidence type="ECO:0000313" key="5">
    <source>
        <dbReference type="EMBL" id="QIN81508.1"/>
    </source>
</evidence>
<dbReference type="InterPro" id="IPR018356">
    <property type="entry name" value="Tscrpt_reg_HTH_DeoR_CS"/>
</dbReference>
<reference evidence="5 6" key="1">
    <citation type="submission" date="2019-10" db="EMBL/GenBank/DDBJ databases">
        <title>Rubrobacter sp nov SCSIO 52090 isolated from a deep-sea sediment in the South China Sea.</title>
        <authorList>
            <person name="Chen R.W."/>
        </authorList>
    </citation>
    <scope>NUCLEOTIDE SEQUENCE [LARGE SCALE GENOMIC DNA]</scope>
    <source>
        <strain evidence="5 6">SCSIO 52909</strain>
    </source>
</reference>
<dbReference type="InterPro" id="IPR036388">
    <property type="entry name" value="WH-like_DNA-bd_sf"/>
</dbReference>
<dbReference type="InterPro" id="IPR037171">
    <property type="entry name" value="NagB/RpiA_transferase-like"/>
</dbReference>
<evidence type="ECO:0000256" key="3">
    <source>
        <dbReference type="ARBA" id="ARBA00023163"/>
    </source>
</evidence>
<dbReference type="SMART" id="SM00420">
    <property type="entry name" value="HTH_DEOR"/>
    <property type="match status" value="1"/>
</dbReference>
<dbReference type="SUPFAM" id="SSF46785">
    <property type="entry name" value="Winged helix' DNA-binding domain"/>
    <property type="match status" value="1"/>
</dbReference>
<dbReference type="Gene3D" id="1.10.10.10">
    <property type="entry name" value="Winged helix-like DNA-binding domain superfamily/Winged helix DNA-binding domain"/>
    <property type="match status" value="1"/>
</dbReference>
<dbReference type="Pfam" id="PF08220">
    <property type="entry name" value="HTH_DeoR"/>
    <property type="match status" value="1"/>
</dbReference>
<dbReference type="RefSeq" id="WP_166172954.1">
    <property type="nucleotide sequence ID" value="NZ_CP045119.1"/>
</dbReference>
<dbReference type="SMART" id="SM01134">
    <property type="entry name" value="DeoRC"/>
    <property type="match status" value="1"/>
</dbReference>
<evidence type="ECO:0000256" key="2">
    <source>
        <dbReference type="ARBA" id="ARBA00023125"/>
    </source>
</evidence>
<feature type="domain" description="HTH deoR-type" evidence="4">
    <location>
        <begin position="9"/>
        <end position="64"/>
    </location>
</feature>
<organism evidence="5 6">
    <name type="scientific">Rubrobacter tropicus</name>
    <dbReference type="NCBI Taxonomy" id="2653851"/>
    <lineage>
        <taxon>Bacteria</taxon>
        <taxon>Bacillati</taxon>
        <taxon>Actinomycetota</taxon>
        <taxon>Rubrobacteria</taxon>
        <taxon>Rubrobacterales</taxon>
        <taxon>Rubrobacteraceae</taxon>
        <taxon>Rubrobacter</taxon>
    </lineage>
</organism>
<gene>
    <name evidence="5" type="ORF">GBA63_01855</name>
</gene>
<keyword evidence="3" id="KW-0804">Transcription</keyword>
<dbReference type="InterPro" id="IPR050313">
    <property type="entry name" value="Carb_Metab_HTH_regulators"/>
</dbReference>